<dbReference type="EMBL" id="QVFU01000070">
    <property type="protein sequence ID" value="RFS43287.1"/>
    <property type="molecule type" value="Genomic_DNA"/>
</dbReference>
<dbReference type="RefSeq" id="WP_117231085.1">
    <property type="nucleotide sequence ID" value="NZ_CP061725.1"/>
</dbReference>
<feature type="signal peptide" evidence="1">
    <location>
        <begin position="1"/>
        <end position="31"/>
    </location>
</feature>
<dbReference type="Gene3D" id="3.90.70.10">
    <property type="entry name" value="Cysteine proteinases"/>
    <property type="match status" value="1"/>
</dbReference>
<comment type="caution">
    <text evidence="3">The sequence shown here is derived from an EMBL/GenBank/DDBJ whole genome shotgun (WGS) entry which is preliminary data.</text>
</comment>
<name>A0A372FR74_9ACTN</name>
<dbReference type="Proteomes" id="UP000262621">
    <property type="component" value="Unassembled WGS sequence"/>
</dbReference>
<dbReference type="Pfam" id="PF13529">
    <property type="entry name" value="Peptidase_C39_2"/>
    <property type="match status" value="1"/>
</dbReference>
<keyword evidence="4" id="KW-1185">Reference proteome</keyword>
<dbReference type="InterPro" id="IPR039564">
    <property type="entry name" value="Peptidase_C39-like"/>
</dbReference>
<accession>A0A372FR74</accession>
<protein>
    <submittedName>
        <fullName evidence="3">Phytochelatin synthase</fullName>
    </submittedName>
</protein>
<dbReference type="SUPFAM" id="SSF54001">
    <property type="entry name" value="Cysteine proteinases"/>
    <property type="match status" value="1"/>
</dbReference>
<evidence type="ECO:0000313" key="3">
    <source>
        <dbReference type="EMBL" id="RFS43287.1"/>
    </source>
</evidence>
<keyword evidence="1" id="KW-0732">Signal</keyword>
<gene>
    <name evidence="3" type="ORF">D0Q02_28655</name>
</gene>
<organism evidence="3 4">
    <name type="scientific">Micromonospora craniellae</name>
    <dbReference type="NCBI Taxonomy" id="2294034"/>
    <lineage>
        <taxon>Bacteria</taxon>
        <taxon>Bacillati</taxon>
        <taxon>Actinomycetota</taxon>
        <taxon>Actinomycetes</taxon>
        <taxon>Micromonosporales</taxon>
        <taxon>Micromonosporaceae</taxon>
        <taxon>Micromonospora</taxon>
    </lineage>
</organism>
<evidence type="ECO:0000313" key="4">
    <source>
        <dbReference type="Proteomes" id="UP000262621"/>
    </source>
</evidence>
<dbReference type="InterPro" id="IPR038765">
    <property type="entry name" value="Papain-like_cys_pep_sf"/>
</dbReference>
<feature type="domain" description="Peptidase C39-like" evidence="2">
    <location>
        <begin position="54"/>
        <end position="192"/>
    </location>
</feature>
<evidence type="ECO:0000256" key="1">
    <source>
        <dbReference type="SAM" id="SignalP"/>
    </source>
</evidence>
<proteinExistence type="predicted"/>
<reference evidence="3 4" key="1">
    <citation type="submission" date="2018-08" db="EMBL/GenBank/DDBJ databases">
        <title>Verrucosispora craniellae sp. nov., isolated from a marine sponge in the South China Sea.</title>
        <authorList>
            <person name="Li L."/>
            <person name="Lin H.W."/>
        </authorList>
    </citation>
    <scope>NUCLEOTIDE SEQUENCE [LARGE SCALE GENOMIC DNA]</scope>
    <source>
        <strain evidence="3 4">LHW63014</strain>
    </source>
</reference>
<dbReference type="AlphaFoldDB" id="A0A372FR74"/>
<sequence>MMTTLMRKAALTAAGAVCAGGMISGPMAAMAATNSSDVLSTVTERGQGKGERQLKVRYQAQPNFYYCGPAAVRNALSVMDKDVSQDDLAREMGTTERGTDSAFVITKALNNKAGKDVYRTVEIPGQVADEAETERLRADIVRTVDDGRSVVANVFGTAVDTGGGSHSFQGGHYISVTGYRDGGAQVKVADSADPAKAEYWMETDALADWIATRGYSA</sequence>
<feature type="chain" id="PRO_5016869042" evidence="1">
    <location>
        <begin position="32"/>
        <end position="217"/>
    </location>
</feature>
<dbReference type="OrthoDB" id="1655016at2"/>
<evidence type="ECO:0000259" key="2">
    <source>
        <dbReference type="Pfam" id="PF13529"/>
    </source>
</evidence>